<gene>
    <name evidence="1" type="ORF">BCV70DRAFT_201207</name>
</gene>
<organism evidence="1 2">
    <name type="scientific">Testicularia cyperi</name>
    <dbReference type="NCBI Taxonomy" id="1882483"/>
    <lineage>
        <taxon>Eukaryota</taxon>
        <taxon>Fungi</taxon>
        <taxon>Dikarya</taxon>
        <taxon>Basidiomycota</taxon>
        <taxon>Ustilaginomycotina</taxon>
        <taxon>Ustilaginomycetes</taxon>
        <taxon>Ustilaginales</taxon>
        <taxon>Anthracoideaceae</taxon>
        <taxon>Testicularia</taxon>
    </lineage>
</organism>
<accession>A0A317XMC1</accession>
<dbReference type="InterPro" id="IPR011990">
    <property type="entry name" value="TPR-like_helical_dom_sf"/>
</dbReference>
<name>A0A317XMC1_9BASI</name>
<dbReference type="STRING" id="1882483.A0A317XMC1"/>
<dbReference type="AlphaFoldDB" id="A0A317XMC1"/>
<sequence length="202" mass="23329">MSAASALRTGFDGIVRSEAPALSRALGDMFQFWKAAGPERYFAKSDEFDQQLKTRYMDAYEVVRKEQQLPRDNDAEEHLGMVLLLDQFPRNAFRGSARQYESDSLARKWANISIEKGLDDKIEKDLRTFFYMPFLHSESLADQDWGVKLGDKVGDPYLSFAKAHRETIARFGRFCHRNEVLGRDSTQEEVEYMKVPPEWAKS</sequence>
<proteinExistence type="predicted"/>
<dbReference type="Gene3D" id="1.20.58.320">
    <property type="entry name" value="TPR-like"/>
    <property type="match status" value="1"/>
</dbReference>
<dbReference type="Gene3D" id="1.25.40.10">
    <property type="entry name" value="Tetratricopeptide repeat domain"/>
    <property type="match status" value="1"/>
</dbReference>
<evidence type="ECO:0000313" key="1">
    <source>
        <dbReference type="EMBL" id="PWY98989.1"/>
    </source>
</evidence>
<dbReference type="Proteomes" id="UP000246740">
    <property type="component" value="Unassembled WGS sequence"/>
</dbReference>
<keyword evidence="2" id="KW-1185">Reference proteome</keyword>
<dbReference type="Pfam" id="PF06041">
    <property type="entry name" value="DUF924"/>
    <property type="match status" value="1"/>
</dbReference>
<protein>
    <submittedName>
        <fullName evidence="1">DUF924-domain-containing protein</fullName>
    </submittedName>
</protein>
<evidence type="ECO:0000313" key="2">
    <source>
        <dbReference type="Proteomes" id="UP000246740"/>
    </source>
</evidence>
<dbReference type="InterPro" id="IPR010323">
    <property type="entry name" value="DUF924"/>
</dbReference>
<dbReference type="InParanoid" id="A0A317XMC1"/>
<dbReference type="SUPFAM" id="SSF48452">
    <property type="entry name" value="TPR-like"/>
    <property type="match status" value="1"/>
</dbReference>
<reference evidence="1 2" key="1">
    <citation type="journal article" date="2018" name="Mol. Biol. Evol.">
        <title>Broad Genomic Sampling Reveals a Smut Pathogenic Ancestry of the Fungal Clade Ustilaginomycotina.</title>
        <authorList>
            <person name="Kijpornyongpan T."/>
            <person name="Mondo S.J."/>
            <person name="Barry K."/>
            <person name="Sandor L."/>
            <person name="Lee J."/>
            <person name="Lipzen A."/>
            <person name="Pangilinan J."/>
            <person name="LaButti K."/>
            <person name="Hainaut M."/>
            <person name="Henrissat B."/>
            <person name="Grigoriev I.V."/>
            <person name="Spatafora J.W."/>
            <person name="Aime M.C."/>
        </authorList>
    </citation>
    <scope>NUCLEOTIDE SEQUENCE [LARGE SCALE GENOMIC DNA]</scope>
    <source>
        <strain evidence="1 2">MCA 3645</strain>
    </source>
</reference>
<dbReference type="EMBL" id="KZ819196">
    <property type="protein sequence ID" value="PWY98989.1"/>
    <property type="molecule type" value="Genomic_DNA"/>
</dbReference>
<dbReference type="OrthoDB" id="414698at2759"/>